<dbReference type="GO" id="GO:0005886">
    <property type="term" value="C:plasma membrane"/>
    <property type="evidence" value="ECO:0007669"/>
    <property type="project" value="UniProtKB-SubCell"/>
</dbReference>
<dbReference type="SUPFAM" id="SSF81660">
    <property type="entry name" value="Metal cation-transporting ATPase, ATP-binding domain N"/>
    <property type="match status" value="1"/>
</dbReference>
<dbReference type="PANTHER" id="PTHR48085:SF5">
    <property type="entry name" value="CADMIUM_ZINC-TRANSPORTING ATPASE HMA4-RELATED"/>
    <property type="match status" value="1"/>
</dbReference>
<evidence type="ECO:0000256" key="4">
    <source>
        <dbReference type="ARBA" id="ARBA00022723"/>
    </source>
</evidence>
<comment type="subcellular location">
    <subcellularLocation>
        <location evidence="12">Cell membrane</location>
    </subcellularLocation>
    <subcellularLocation>
        <location evidence="1">Membrane</location>
        <topology evidence="1">Multi-pass membrane protein</topology>
    </subcellularLocation>
</comment>
<keyword evidence="3 12" id="KW-0812">Transmembrane</keyword>
<keyword evidence="16" id="KW-1185">Reference proteome</keyword>
<keyword evidence="4 12" id="KW-0479">Metal-binding</keyword>
<dbReference type="EC" id="7.2.2.12" evidence="10"/>
<dbReference type="Pfam" id="PF00702">
    <property type="entry name" value="Hydrolase"/>
    <property type="match status" value="1"/>
</dbReference>
<dbReference type="InterPro" id="IPR023214">
    <property type="entry name" value="HAD_sf"/>
</dbReference>
<dbReference type="CDD" id="cd00371">
    <property type="entry name" value="HMA"/>
    <property type="match status" value="1"/>
</dbReference>
<sequence>MSAHSHDSQYAGGPAGPGPSAQCCSGHGGGEQGHGHAPHGSSHAHEPAAIGIAPLPAQQAVPGGARTAMRIMQMDCPTEEALIRRKLEPMEGVHGVQFNLMQRVLTVDHAAPALGAILQAIRSLGFEPELAQQGQPLGKAAPAPARPWWPLAVAALAAVGAEALGWLGDFGWAVIALALLAVALSGLDTYKKGLLAVRNGNLNINALMSIAVTGALALGNWPEAAMVMVLFSIAEFIEARSLDRARHAVERLMEVAPETVWAQGADGAWASMAAAAVQPGTVLRARPGERIGLDGRVVAGSSVVDQAPITGESMPVEKTVGDQVYAGTINGMAEIEYRAEAAFSNTMLARIIHAVQAAQGSKAPIQRFVDRFARIYTPIVCLLALLVAVVPPLALGQPWLEWVYKALVLLVIACPCALVISTPVAIVSGLAAAARHGILVKGGVYLEEGRKLAWLALDKTGTLTQGKPQQTDFLVLGGSHGTSTAHAGSALGAAELRRLAASLAARSDHPVSQAIVRAYDGQELLPVGNSEAVPGGGTRGDIAGAGYMLGSPRWVDSVLGARPAGAELARHVAALQEQGKTVAVLAAADRALAVFAVADAVKPSSRQAIAELHGLGVRTAMLSGDNSATARGIAEQVGIDSVQSELMPEDKLQAIERYAAQGAVGMVGDGINDAPALARADIGFAMGAMGSDTAIETADVALMDDDLRKIPRFIRLSRATHAVLVQNISIALGIKAVFLLLTLWGLGTMWMAVFADVGASLLVLANSLRLLRK</sequence>
<gene>
    <name evidence="15" type="ORF">SAMN04488135_112123</name>
</gene>
<evidence type="ECO:0000256" key="1">
    <source>
        <dbReference type="ARBA" id="ARBA00004141"/>
    </source>
</evidence>
<dbReference type="Pfam" id="PF00403">
    <property type="entry name" value="HMA"/>
    <property type="match status" value="1"/>
</dbReference>
<evidence type="ECO:0000256" key="8">
    <source>
        <dbReference type="ARBA" id="ARBA00022989"/>
    </source>
</evidence>
<dbReference type="GO" id="GO:0016887">
    <property type="term" value="F:ATP hydrolysis activity"/>
    <property type="evidence" value="ECO:0007669"/>
    <property type="project" value="InterPro"/>
</dbReference>
<keyword evidence="7" id="KW-1278">Translocase</keyword>
<dbReference type="SUPFAM" id="SSF81665">
    <property type="entry name" value="Calcium ATPase, transmembrane domain M"/>
    <property type="match status" value="1"/>
</dbReference>
<evidence type="ECO:0000256" key="12">
    <source>
        <dbReference type="RuleBase" id="RU362081"/>
    </source>
</evidence>
<dbReference type="InterPro" id="IPR006121">
    <property type="entry name" value="HMA_dom"/>
</dbReference>
<evidence type="ECO:0000313" key="15">
    <source>
        <dbReference type="EMBL" id="SHI19520.1"/>
    </source>
</evidence>
<dbReference type="Gene3D" id="3.40.1110.10">
    <property type="entry name" value="Calcium-transporting ATPase, cytoplasmic domain N"/>
    <property type="match status" value="1"/>
</dbReference>
<evidence type="ECO:0000256" key="13">
    <source>
        <dbReference type="SAM" id="MobiDB-lite"/>
    </source>
</evidence>
<dbReference type="InterPro" id="IPR059000">
    <property type="entry name" value="ATPase_P-type_domA"/>
</dbReference>
<keyword evidence="8 12" id="KW-1133">Transmembrane helix</keyword>
<dbReference type="InterPro" id="IPR044492">
    <property type="entry name" value="P_typ_ATPase_HD_dom"/>
</dbReference>
<keyword evidence="9 12" id="KW-0472">Membrane</keyword>
<protein>
    <recommendedName>
        <fullName evidence="10">P-type Zn(2+) transporter</fullName>
        <ecNumber evidence="10">7.2.2.12</ecNumber>
    </recommendedName>
</protein>
<dbReference type="InterPro" id="IPR018303">
    <property type="entry name" value="ATPase_P-typ_P_site"/>
</dbReference>
<dbReference type="Proteomes" id="UP000184226">
    <property type="component" value="Unassembled WGS sequence"/>
</dbReference>
<evidence type="ECO:0000256" key="6">
    <source>
        <dbReference type="ARBA" id="ARBA00022840"/>
    </source>
</evidence>
<dbReference type="GO" id="GO:0016463">
    <property type="term" value="F:P-type zinc transporter activity"/>
    <property type="evidence" value="ECO:0007669"/>
    <property type="project" value="UniProtKB-EC"/>
</dbReference>
<dbReference type="NCBIfam" id="TIGR01494">
    <property type="entry name" value="ATPase_P-type"/>
    <property type="match status" value="2"/>
</dbReference>
<proteinExistence type="inferred from homology"/>
<dbReference type="EMBL" id="FQXE01000012">
    <property type="protein sequence ID" value="SHI19520.1"/>
    <property type="molecule type" value="Genomic_DNA"/>
</dbReference>
<keyword evidence="6 12" id="KW-0067">ATP-binding</keyword>
<keyword evidence="5 12" id="KW-0547">Nucleotide-binding</keyword>
<feature type="transmembrane region" description="Helical" evidence="12">
    <location>
        <begin position="722"/>
        <end position="744"/>
    </location>
</feature>
<dbReference type="STRING" id="658167.SAMN04488135_112123"/>
<dbReference type="NCBIfam" id="TIGR01525">
    <property type="entry name" value="ATPase-IB_hvy"/>
    <property type="match status" value="1"/>
</dbReference>
<comment type="similarity">
    <text evidence="2 12">Belongs to the cation transport ATPase (P-type) (TC 3.A.3) family. Type IB subfamily.</text>
</comment>
<evidence type="ECO:0000256" key="7">
    <source>
        <dbReference type="ARBA" id="ARBA00022967"/>
    </source>
</evidence>
<dbReference type="InterPro" id="IPR051014">
    <property type="entry name" value="Cation_Transport_ATPase_IB"/>
</dbReference>
<evidence type="ECO:0000259" key="14">
    <source>
        <dbReference type="PROSITE" id="PS50846"/>
    </source>
</evidence>
<evidence type="ECO:0000256" key="10">
    <source>
        <dbReference type="ARBA" id="ARBA00039097"/>
    </source>
</evidence>
<name>A0A1M5Z5N3_9BURK</name>
<feature type="transmembrane region" description="Helical" evidence="12">
    <location>
        <begin position="375"/>
        <end position="394"/>
    </location>
</feature>
<evidence type="ECO:0000256" key="3">
    <source>
        <dbReference type="ARBA" id="ARBA00022692"/>
    </source>
</evidence>
<comment type="catalytic activity">
    <reaction evidence="11">
        <text>Zn(2+)(in) + ATP + H2O = Zn(2+)(out) + ADP + phosphate + H(+)</text>
        <dbReference type="Rhea" id="RHEA:20621"/>
        <dbReference type="ChEBI" id="CHEBI:15377"/>
        <dbReference type="ChEBI" id="CHEBI:15378"/>
        <dbReference type="ChEBI" id="CHEBI:29105"/>
        <dbReference type="ChEBI" id="CHEBI:30616"/>
        <dbReference type="ChEBI" id="CHEBI:43474"/>
        <dbReference type="ChEBI" id="CHEBI:456216"/>
        <dbReference type="EC" id="7.2.2.12"/>
    </reaction>
</comment>
<dbReference type="RefSeq" id="WP_073106460.1">
    <property type="nucleotide sequence ID" value="NZ_FQXE01000012.1"/>
</dbReference>
<dbReference type="GO" id="GO:0015086">
    <property type="term" value="F:cadmium ion transmembrane transporter activity"/>
    <property type="evidence" value="ECO:0007669"/>
    <property type="project" value="TreeGrafter"/>
</dbReference>
<dbReference type="InterPro" id="IPR027256">
    <property type="entry name" value="P-typ_ATPase_IB"/>
</dbReference>
<keyword evidence="12" id="KW-1003">Cell membrane</keyword>
<evidence type="ECO:0000256" key="2">
    <source>
        <dbReference type="ARBA" id="ARBA00006024"/>
    </source>
</evidence>
<feature type="transmembrane region" description="Helical" evidence="12">
    <location>
        <begin position="406"/>
        <end position="433"/>
    </location>
</feature>
<dbReference type="SFLD" id="SFLDF00027">
    <property type="entry name" value="p-type_atpase"/>
    <property type="match status" value="1"/>
</dbReference>
<dbReference type="InterPro" id="IPR023299">
    <property type="entry name" value="ATPase_P-typ_cyto_dom_N"/>
</dbReference>
<dbReference type="PANTHER" id="PTHR48085">
    <property type="entry name" value="CADMIUM/ZINC-TRANSPORTING ATPASE HMA2-RELATED"/>
    <property type="match status" value="1"/>
</dbReference>
<dbReference type="InterPro" id="IPR023298">
    <property type="entry name" value="ATPase_P-typ_TM_dom_sf"/>
</dbReference>
<dbReference type="OrthoDB" id="8552908at2"/>
<dbReference type="SUPFAM" id="SSF81653">
    <property type="entry name" value="Calcium ATPase, transduction domain A"/>
    <property type="match status" value="1"/>
</dbReference>
<feature type="region of interest" description="Disordered" evidence="13">
    <location>
        <begin position="1"/>
        <end position="45"/>
    </location>
</feature>
<dbReference type="GO" id="GO:0046872">
    <property type="term" value="F:metal ion binding"/>
    <property type="evidence" value="ECO:0007669"/>
    <property type="project" value="UniProtKB-KW"/>
</dbReference>
<dbReference type="Gene3D" id="2.70.150.10">
    <property type="entry name" value="Calcium-transporting ATPase, cytoplasmic transduction domain A"/>
    <property type="match status" value="1"/>
</dbReference>
<dbReference type="Gene3D" id="3.30.70.100">
    <property type="match status" value="1"/>
</dbReference>
<dbReference type="SFLD" id="SFLDG00002">
    <property type="entry name" value="C1.7:_P-type_atpase_like"/>
    <property type="match status" value="1"/>
</dbReference>
<dbReference type="Gene3D" id="3.40.50.1000">
    <property type="entry name" value="HAD superfamily/HAD-like"/>
    <property type="match status" value="1"/>
</dbReference>
<evidence type="ECO:0000313" key="16">
    <source>
        <dbReference type="Proteomes" id="UP000184226"/>
    </source>
</evidence>
<dbReference type="PROSITE" id="PS00154">
    <property type="entry name" value="ATPASE_E1_E2"/>
    <property type="match status" value="1"/>
</dbReference>
<dbReference type="GO" id="GO:0005524">
    <property type="term" value="F:ATP binding"/>
    <property type="evidence" value="ECO:0007669"/>
    <property type="project" value="UniProtKB-UniRule"/>
</dbReference>
<reference evidence="15 16" key="1">
    <citation type="submission" date="2016-11" db="EMBL/GenBank/DDBJ databases">
        <authorList>
            <person name="Jaros S."/>
            <person name="Januszkiewicz K."/>
            <person name="Wedrychowicz H."/>
        </authorList>
    </citation>
    <scope>NUCLEOTIDE SEQUENCE [LARGE SCALE GENOMIC DNA]</scope>
    <source>
        <strain evidence="15 16">CGMCC 1.10190</strain>
    </source>
</reference>
<dbReference type="PRINTS" id="PR00941">
    <property type="entry name" value="CDATPASE"/>
</dbReference>
<feature type="transmembrane region" description="Helical" evidence="12">
    <location>
        <begin position="172"/>
        <end position="190"/>
    </location>
</feature>
<dbReference type="PRINTS" id="PR00119">
    <property type="entry name" value="CATATPASE"/>
</dbReference>
<dbReference type="InterPro" id="IPR008250">
    <property type="entry name" value="ATPase_P-typ_transduc_dom_A_sf"/>
</dbReference>
<feature type="transmembrane region" description="Helical" evidence="12">
    <location>
        <begin position="202"/>
        <end position="218"/>
    </location>
</feature>
<evidence type="ECO:0000256" key="5">
    <source>
        <dbReference type="ARBA" id="ARBA00022741"/>
    </source>
</evidence>
<feature type="domain" description="HMA" evidence="14">
    <location>
        <begin position="65"/>
        <end position="129"/>
    </location>
</feature>
<dbReference type="InterPro" id="IPR036163">
    <property type="entry name" value="HMA_dom_sf"/>
</dbReference>
<evidence type="ECO:0000256" key="11">
    <source>
        <dbReference type="ARBA" id="ARBA00047308"/>
    </source>
</evidence>
<dbReference type="SUPFAM" id="SSF55008">
    <property type="entry name" value="HMA, heavy metal-associated domain"/>
    <property type="match status" value="1"/>
</dbReference>
<evidence type="ECO:0000256" key="9">
    <source>
        <dbReference type="ARBA" id="ARBA00023136"/>
    </source>
</evidence>
<dbReference type="SUPFAM" id="SSF56784">
    <property type="entry name" value="HAD-like"/>
    <property type="match status" value="1"/>
</dbReference>
<feature type="transmembrane region" description="Helical" evidence="12">
    <location>
        <begin position="750"/>
        <end position="771"/>
    </location>
</feature>
<organism evidence="15 16">
    <name type="scientific">Pollutimonas bauzanensis</name>
    <dbReference type="NCBI Taxonomy" id="658167"/>
    <lineage>
        <taxon>Bacteria</taxon>
        <taxon>Pseudomonadati</taxon>
        <taxon>Pseudomonadota</taxon>
        <taxon>Betaproteobacteria</taxon>
        <taxon>Burkholderiales</taxon>
        <taxon>Alcaligenaceae</taxon>
        <taxon>Pollutimonas</taxon>
    </lineage>
</organism>
<dbReference type="InterPro" id="IPR001757">
    <property type="entry name" value="P_typ_ATPase"/>
</dbReference>
<dbReference type="AlphaFoldDB" id="A0A1M5Z5N3"/>
<dbReference type="Pfam" id="PF00122">
    <property type="entry name" value="E1-E2_ATPase"/>
    <property type="match status" value="1"/>
</dbReference>
<dbReference type="SFLD" id="SFLDS00003">
    <property type="entry name" value="Haloacid_Dehalogenase"/>
    <property type="match status" value="1"/>
</dbReference>
<dbReference type="InterPro" id="IPR036412">
    <property type="entry name" value="HAD-like_sf"/>
</dbReference>
<accession>A0A1M5Z5N3</accession>
<dbReference type="PROSITE" id="PS50846">
    <property type="entry name" value="HMA_2"/>
    <property type="match status" value="1"/>
</dbReference>